<dbReference type="Proteomes" id="UP000016630">
    <property type="component" value="Unassembled WGS sequence"/>
</dbReference>
<reference evidence="1 2" key="1">
    <citation type="submission" date="2013-06" db="EMBL/GenBank/DDBJ databases">
        <authorList>
            <person name="Weinstock G."/>
            <person name="Sodergren E."/>
            <person name="Lobos E.A."/>
            <person name="Fulton L."/>
            <person name="Fulton R."/>
            <person name="Courtney L."/>
            <person name="Fronick C."/>
            <person name="O'Laughlin M."/>
            <person name="Godfrey J."/>
            <person name="Wilson R.M."/>
            <person name="Miner T."/>
            <person name="Farmer C."/>
            <person name="Delehaunty K."/>
            <person name="Cordes M."/>
            <person name="Minx P."/>
            <person name="Tomlinson C."/>
            <person name="Chen J."/>
            <person name="Wollam A."/>
            <person name="Pepin K.H."/>
            <person name="Bhonagiri V."/>
            <person name="Zhang X."/>
            <person name="Warren W."/>
            <person name="Mitreva M."/>
            <person name="Mardis E.R."/>
            <person name="Wilson R.K."/>
        </authorList>
    </citation>
    <scope>NUCLEOTIDE SEQUENCE [LARGE SCALE GENOMIC DNA]</scope>
    <source>
        <strain evidence="1 2">F0570</strain>
    </source>
</reference>
<dbReference type="PATRIC" id="fig|1227271.3.peg.2057"/>
<protein>
    <submittedName>
        <fullName evidence="1">Uncharacterized protein</fullName>
    </submittedName>
</protein>
<organism evidence="1 2">
    <name type="scientific">Porphyromonas gingivalis F0570</name>
    <dbReference type="NCBI Taxonomy" id="1227271"/>
    <lineage>
        <taxon>Bacteria</taxon>
        <taxon>Pseudomonadati</taxon>
        <taxon>Bacteroidota</taxon>
        <taxon>Bacteroidia</taxon>
        <taxon>Bacteroidales</taxon>
        <taxon>Porphyromonadaceae</taxon>
        <taxon>Porphyromonas</taxon>
    </lineage>
</organism>
<dbReference type="HOGENOM" id="CLU_1747978_0_0_10"/>
<proteinExistence type="predicted"/>
<accession>A0A0E2LMJ0</accession>
<comment type="caution">
    <text evidence="1">The sequence shown here is derived from an EMBL/GenBank/DDBJ whole genome shotgun (WGS) entry which is preliminary data.</text>
</comment>
<evidence type="ECO:0000313" key="2">
    <source>
        <dbReference type="Proteomes" id="UP000016630"/>
    </source>
</evidence>
<name>A0A0E2LMJ0_PORGN</name>
<dbReference type="AlphaFoldDB" id="A0A0E2LMJ0"/>
<dbReference type="RefSeq" id="WP_021664979.1">
    <property type="nucleotide sequence ID" value="NZ_KI259111.1"/>
</dbReference>
<sequence length="149" mass="16746">MTKLSEAMPFEVASLSLVRGKVYLVPKEEVSGMVVKPEEKDPQKFYIFLGLSTCEEKSVGVIINSRINPHIPSEKKDLHMPLCKKDGHHFLDHDSFVDCSTLCIVSAKKLLTCNHKHTLDSTTTEMIIKTIRSSKFARPAVLKEYGLDV</sequence>
<dbReference type="EMBL" id="AWUW01000158">
    <property type="protein sequence ID" value="ERJ63621.1"/>
    <property type="molecule type" value="Genomic_DNA"/>
</dbReference>
<evidence type="ECO:0000313" key="1">
    <source>
        <dbReference type="EMBL" id="ERJ63621.1"/>
    </source>
</evidence>
<gene>
    <name evidence="1" type="ORF">HMPREF1555_02343</name>
</gene>